<evidence type="ECO:0000313" key="1">
    <source>
        <dbReference type="EMBL" id="JAI02211.1"/>
    </source>
</evidence>
<accession>A0A0E9XK39</accession>
<dbReference type="AlphaFoldDB" id="A0A0E9XK39"/>
<proteinExistence type="predicted"/>
<organism evidence="1">
    <name type="scientific">Anguilla anguilla</name>
    <name type="common">European freshwater eel</name>
    <name type="synonym">Muraena anguilla</name>
    <dbReference type="NCBI Taxonomy" id="7936"/>
    <lineage>
        <taxon>Eukaryota</taxon>
        <taxon>Metazoa</taxon>
        <taxon>Chordata</taxon>
        <taxon>Craniata</taxon>
        <taxon>Vertebrata</taxon>
        <taxon>Euteleostomi</taxon>
        <taxon>Actinopterygii</taxon>
        <taxon>Neopterygii</taxon>
        <taxon>Teleostei</taxon>
        <taxon>Anguilliformes</taxon>
        <taxon>Anguillidae</taxon>
        <taxon>Anguilla</taxon>
    </lineage>
</organism>
<reference evidence="1" key="2">
    <citation type="journal article" date="2015" name="Fish Shellfish Immunol.">
        <title>Early steps in the European eel (Anguilla anguilla)-Vibrio vulnificus interaction in the gills: Role of the RtxA13 toxin.</title>
        <authorList>
            <person name="Callol A."/>
            <person name="Pajuelo D."/>
            <person name="Ebbesson L."/>
            <person name="Teles M."/>
            <person name="MacKenzie S."/>
            <person name="Amaro C."/>
        </authorList>
    </citation>
    <scope>NUCLEOTIDE SEQUENCE</scope>
</reference>
<name>A0A0E9XK39_ANGAN</name>
<dbReference type="EMBL" id="GBXM01006367">
    <property type="protein sequence ID" value="JAI02211.1"/>
    <property type="molecule type" value="Transcribed_RNA"/>
</dbReference>
<sequence>MLVDLVTLPQNPGQGQTYCDICLEYSPHSYLSENSTVGVFCQKKIHVLGCCLFPFVRLLDLNKQYYKAIL</sequence>
<protein>
    <submittedName>
        <fullName evidence="1">Uncharacterized protein</fullName>
    </submittedName>
</protein>
<reference evidence="1" key="1">
    <citation type="submission" date="2014-11" db="EMBL/GenBank/DDBJ databases">
        <authorList>
            <person name="Amaro Gonzalez C."/>
        </authorList>
    </citation>
    <scope>NUCLEOTIDE SEQUENCE</scope>
</reference>